<evidence type="ECO:0000256" key="6">
    <source>
        <dbReference type="ARBA" id="ARBA00037368"/>
    </source>
</evidence>
<evidence type="ECO:0000259" key="9">
    <source>
        <dbReference type="Pfam" id="PF01636"/>
    </source>
</evidence>
<dbReference type="SUPFAM" id="SSF56112">
    <property type="entry name" value="Protein kinase-like (PK-like)"/>
    <property type="match status" value="1"/>
</dbReference>
<evidence type="ECO:0000256" key="5">
    <source>
        <dbReference type="ARBA" id="ARBA00036820"/>
    </source>
</evidence>
<comment type="subcellular location">
    <subcellularLocation>
        <location evidence="1">Cytoplasm</location>
    </subcellularLocation>
</comment>
<keyword evidence="4" id="KW-0418">Kinase</keyword>
<dbReference type="PANTHER" id="PTHR21064">
    <property type="entry name" value="AMINOGLYCOSIDE PHOSPHOTRANSFERASE DOMAIN-CONTAINING PROTEIN-RELATED"/>
    <property type="match status" value="1"/>
</dbReference>
<dbReference type="InterPro" id="IPR002575">
    <property type="entry name" value="Aminoglycoside_PTrfase"/>
</dbReference>
<dbReference type="InterPro" id="IPR011009">
    <property type="entry name" value="Kinase-like_dom_sf"/>
</dbReference>
<dbReference type="EMBL" id="QJRY01000002">
    <property type="protein sequence ID" value="PYB75132.1"/>
    <property type="molecule type" value="Genomic_DNA"/>
</dbReference>
<evidence type="ECO:0000256" key="3">
    <source>
        <dbReference type="ARBA" id="ARBA00022679"/>
    </source>
</evidence>
<keyword evidence="3" id="KW-0808">Transferase</keyword>
<accession>A0ABX5NTW2</accession>
<comment type="caution">
    <text evidence="10">The sequence shown here is derived from an EMBL/GenBank/DDBJ whole genome shotgun (WGS) entry which is preliminary data.</text>
</comment>
<name>A0ABX5NTW2_9HYPH</name>
<reference evidence="10 11" key="1">
    <citation type="submission" date="2018-06" db="EMBL/GenBank/DDBJ databases">
        <title>Rhizobium wuzhouense sp. nov., isolated from roots of Oryza officinalis.</title>
        <authorList>
            <person name="Yuan T."/>
        </authorList>
    </citation>
    <scope>NUCLEOTIDE SEQUENCE [LARGE SCALE GENOMIC DNA]</scope>
    <source>
        <strain evidence="10 11">W44</strain>
    </source>
</reference>
<dbReference type="Gene3D" id="3.90.1200.10">
    <property type="match status" value="1"/>
</dbReference>
<evidence type="ECO:0000256" key="1">
    <source>
        <dbReference type="ARBA" id="ARBA00004496"/>
    </source>
</evidence>
<organism evidence="10 11">
    <name type="scientific">Rhizobium wuzhouense</name>
    <dbReference type="NCBI Taxonomy" id="1986026"/>
    <lineage>
        <taxon>Bacteria</taxon>
        <taxon>Pseudomonadati</taxon>
        <taxon>Pseudomonadota</taxon>
        <taxon>Alphaproteobacteria</taxon>
        <taxon>Hyphomicrobiales</taxon>
        <taxon>Rhizobiaceae</taxon>
        <taxon>Rhizobium/Agrobacterium group</taxon>
        <taxon>Rhizobium</taxon>
    </lineage>
</organism>
<evidence type="ECO:0000256" key="7">
    <source>
        <dbReference type="ARBA" id="ARBA00038873"/>
    </source>
</evidence>
<dbReference type="Proteomes" id="UP000247536">
    <property type="component" value="Unassembled WGS sequence"/>
</dbReference>
<proteinExistence type="predicted"/>
<dbReference type="RefSeq" id="WP_110790521.1">
    <property type="nucleotide sequence ID" value="NZ_QJRY01000002.1"/>
</dbReference>
<dbReference type="EC" id="2.7.1.81" evidence="7"/>
<keyword evidence="2" id="KW-0963">Cytoplasm</keyword>
<comment type="function">
    <text evidence="6">Catalyzes the GTP-dependent phosphorylation of 5-hydroxy-L-lysine.</text>
</comment>
<dbReference type="InterPro" id="IPR050249">
    <property type="entry name" value="Pseudomonas-type_ThrB"/>
</dbReference>
<evidence type="ECO:0000256" key="8">
    <source>
        <dbReference type="ARBA" id="ARBA00040505"/>
    </source>
</evidence>
<gene>
    <name evidence="10" type="ORF">DMY87_06615</name>
</gene>
<dbReference type="Pfam" id="PF01636">
    <property type="entry name" value="APH"/>
    <property type="match status" value="1"/>
</dbReference>
<protein>
    <recommendedName>
        <fullName evidence="8">Hydroxylysine kinase</fullName>
        <ecNumber evidence="7">2.7.1.81</ecNumber>
    </recommendedName>
</protein>
<keyword evidence="11" id="KW-1185">Reference proteome</keyword>
<sequence>MNDLERVLRPRDSLTTTSVAMTLDEAVSVSSEHYGLKVAAKALKSERDQNFMLMIDGRPKFLLKVANAAEARSTIDFRVGAMRHLEQVAPDLPIQRVIRTLDGTDIFPWSDVEGQTRFCYMLSYLDGVPMTGDVTSAEQQTGLGLTAAKMGQALSGFRHPGAGHELLWDLKHAAKLRAYLPMTEDPLHRSLASDALDRFESIALAPLRHQVIHNDLNPHNVLVSPETGAIAGVIDFGDMVESPLACDIAVACSYLFANGSEPLAPLCRFLAAYRSVMPLRPDEVAALPVLLATRLAMTVIITNWRASQYPENRDYILRNQKSAVAGLLALAALPADQVDEKFQRASQGELA</sequence>
<feature type="domain" description="Aminoglycoside phosphotransferase" evidence="9">
    <location>
        <begin position="43"/>
        <end position="277"/>
    </location>
</feature>
<evidence type="ECO:0000256" key="2">
    <source>
        <dbReference type="ARBA" id="ARBA00022490"/>
    </source>
</evidence>
<dbReference type="PANTHER" id="PTHR21064:SF1">
    <property type="entry name" value="HYDROXYLYSINE KINASE"/>
    <property type="match status" value="1"/>
</dbReference>
<comment type="catalytic activity">
    <reaction evidence="5">
        <text>(5R)-5-hydroxy-L-lysine + GTP = (5R)-5-phosphooxy-L-lysine + GDP + H(+)</text>
        <dbReference type="Rhea" id="RHEA:19049"/>
        <dbReference type="ChEBI" id="CHEBI:15378"/>
        <dbReference type="ChEBI" id="CHEBI:37565"/>
        <dbReference type="ChEBI" id="CHEBI:57882"/>
        <dbReference type="ChEBI" id="CHEBI:58189"/>
        <dbReference type="ChEBI" id="CHEBI:58357"/>
        <dbReference type="EC" id="2.7.1.81"/>
    </reaction>
</comment>
<evidence type="ECO:0000313" key="11">
    <source>
        <dbReference type="Proteomes" id="UP000247536"/>
    </source>
</evidence>
<evidence type="ECO:0000313" key="10">
    <source>
        <dbReference type="EMBL" id="PYB75132.1"/>
    </source>
</evidence>
<evidence type="ECO:0000256" key="4">
    <source>
        <dbReference type="ARBA" id="ARBA00022777"/>
    </source>
</evidence>